<sequence>MYDEVATRVTLDSIIGPYDCIATDTGRCPRFTLDAARQVSAGTLSMADDYGYSCVDTIHVIDGHAGGADTVHVFDTGETYVVNEDGDRAPRAVAVRVRWRGKVPTVTPVPVNRETRRAARKTQNKPRGGRGAAARAAVICIRWQWVHDEGSSAVDVINPADDGRYPIGGWEWPWCVVTWDCVCGYSPDWHETECLCGLTRDKQPTEPLAVAAARALAALRTLVPEATSALVDLADLARICAVYAGDRELDLADDTGPFDTETLGTADEILRQALDTASPLGPLAAGWQHVPDPDTDRLYRITFPAARTH</sequence>
<proteinExistence type="predicted"/>
<dbReference type="Proteomes" id="UP000053271">
    <property type="component" value="Unassembled WGS sequence"/>
</dbReference>
<dbReference type="GeneID" id="91426023"/>
<comment type="caution">
    <text evidence="1">The sequence shown here is derived from an EMBL/GenBank/DDBJ whole genome shotgun (WGS) entry which is preliminary data.</text>
</comment>
<reference evidence="1 2" key="1">
    <citation type="submission" date="2015-10" db="EMBL/GenBank/DDBJ databases">
        <title>Draft genome sequence of Streptomyces longwoodensis DSM 41677, type strain for the species Streptomyces longwoodensis.</title>
        <authorList>
            <person name="Ruckert C."/>
            <person name="Winkler A."/>
            <person name="Kalinowski J."/>
            <person name="Kampfer P."/>
            <person name="Glaeser S."/>
        </authorList>
    </citation>
    <scope>NUCLEOTIDE SEQUENCE [LARGE SCALE GENOMIC DNA]</scope>
    <source>
        <strain evidence="1 2">DSM 41677</strain>
    </source>
</reference>
<dbReference type="EMBL" id="LMWS01000018">
    <property type="protein sequence ID" value="KUN37706.1"/>
    <property type="molecule type" value="Genomic_DNA"/>
</dbReference>
<dbReference type="RefSeq" id="WP_067233805.1">
    <property type="nucleotide sequence ID" value="NZ_KQ948553.1"/>
</dbReference>
<evidence type="ECO:0000313" key="2">
    <source>
        <dbReference type="Proteomes" id="UP000053271"/>
    </source>
</evidence>
<keyword evidence="2" id="KW-1185">Reference proteome</keyword>
<dbReference type="AlphaFoldDB" id="A0A117QN94"/>
<gene>
    <name evidence="1" type="ORF">AQJ30_15595</name>
</gene>
<accession>A0A117QN94</accession>
<organism evidence="1 2">
    <name type="scientific">Streptomyces longwoodensis</name>
    <dbReference type="NCBI Taxonomy" id="68231"/>
    <lineage>
        <taxon>Bacteria</taxon>
        <taxon>Bacillati</taxon>
        <taxon>Actinomycetota</taxon>
        <taxon>Actinomycetes</taxon>
        <taxon>Kitasatosporales</taxon>
        <taxon>Streptomycetaceae</taxon>
        <taxon>Streptomyces</taxon>
    </lineage>
</organism>
<protein>
    <submittedName>
        <fullName evidence="1">Uncharacterized protein</fullName>
    </submittedName>
</protein>
<dbReference type="STRING" id="68231.AQJ30_15595"/>
<name>A0A117QN94_9ACTN</name>
<evidence type="ECO:0000313" key="1">
    <source>
        <dbReference type="EMBL" id="KUN37706.1"/>
    </source>
</evidence>